<dbReference type="Pfam" id="PF07724">
    <property type="entry name" value="AAA_2"/>
    <property type="match status" value="1"/>
</dbReference>
<dbReference type="KEGG" id="nao:Y958_29780"/>
<dbReference type="Pfam" id="PF02861">
    <property type="entry name" value="Clp_N"/>
    <property type="match status" value="1"/>
</dbReference>
<dbReference type="CDD" id="cd19499">
    <property type="entry name" value="RecA-like_ClpB_Hsp104-like"/>
    <property type="match status" value="1"/>
</dbReference>
<evidence type="ECO:0000256" key="1">
    <source>
        <dbReference type="ARBA" id="ARBA00008675"/>
    </source>
</evidence>
<dbReference type="InterPro" id="IPR001270">
    <property type="entry name" value="ClpA/B"/>
</dbReference>
<reference evidence="9 10" key="1">
    <citation type="submission" date="2017-06" db="EMBL/GenBank/DDBJ databases">
        <title>Complete genome sequence of Nitrospirillum amazonense strain CBAmC, an endophytic nitrogen-fixing and plant growth-promoting bacterium, isolated from sugarcane.</title>
        <authorList>
            <person name="Schwab S."/>
            <person name="dos Santos Teixeira K.R."/>
            <person name="Simoes Araujo J.L."/>
            <person name="Soares Vidal M."/>
            <person name="Borges de Freitas H.R."/>
            <person name="Rivello Crivelaro A.L."/>
            <person name="Bueno de Camargo Nunes A."/>
            <person name="dos Santos C.M."/>
            <person name="Palmeira da Silva Rosa D."/>
            <person name="da Silva Padilha D."/>
            <person name="da Silva E."/>
            <person name="Araujo Terra L."/>
            <person name="Soares Mendes V."/>
            <person name="Farinelli L."/>
            <person name="Magalhaes Cruz L."/>
            <person name="Baldani J.I."/>
        </authorList>
    </citation>
    <scope>NUCLEOTIDE SEQUENCE [LARGE SCALE GENOMIC DNA]</scope>
    <source>
        <strain evidence="9 10">CBAmC</strain>
    </source>
</reference>
<dbReference type="SMART" id="SM01086">
    <property type="entry name" value="ClpB_D2-small"/>
    <property type="match status" value="1"/>
</dbReference>
<dbReference type="InterPro" id="IPR036628">
    <property type="entry name" value="Clp_N_dom_sf"/>
</dbReference>
<dbReference type="PRINTS" id="PR00300">
    <property type="entry name" value="CLPPROTEASEA"/>
</dbReference>
<keyword evidence="2 6" id="KW-0677">Repeat</keyword>
<dbReference type="PANTHER" id="PTHR11638">
    <property type="entry name" value="ATP-DEPENDENT CLP PROTEASE"/>
    <property type="match status" value="1"/>
</dbReference>
<organism evidence="9 10">
    <name type="scientific">Nitrospirillum viridazoti CBAmc</name>
    <dbReference type="NCBI Taxonomy" id="1441467"/>
    <lineage>
        <taxon>Bacteria</taxon>
        <taxon>Pseudomonadati</taxon>
        <taxon>Pseudomonadota</taxon>
        <taxon>Alphaproteobacteria</taxon>
        <taxon>Rhodospirillales</taxon>
        <taxon>Azospirillaceae</taxon>
        <taxon>Nitrospirillum</taxon>
        <taxon>Nitrospirillum viridazoti</taxon>
    </lineage>
</organism>
<dbReference type="InterPro" id="IPR018368">
    <property type="entry name" value="ClpA/B_CS1"/>
</dbReference>
<dbReference type="Gene3D" id="3.40.50.300">
    <property type="entry name" value="P-loop containing nucleotide triphosphate hydrolases"/>
    <property type="match status" value="3"/>
</dbReference>
<evidence type="ECO:0000259" key="8">
    <source>
        <dbReference type="PROSITE" id="PS51903"/>
    </source>
</evidence>
<keyword evidence="10" id="KW-1185">Reference proteome</keyword>
<evidence type="ECO:0000256" key="5">
    <source>
        <dbReference type="ARBA" id="ARBA00023186"/>
    </source>
</evidence>
<dbReference type="Gene3D" id="1.10.1780.10">
    <property type="entry name" value="Clp, N-terminal domain"/>
    <property type="match status" value="1"/>
</dbReference>
<dbReference type="SUPFAM" id="SSF81923">
    <property type="entry name" value="Double Clp-N motif"/>
    <property type="match status" value="1"/>
</dbReference>
<dbReference type="Gene3D" id="1.10.8.60">
    <property type="match status" value="1"/>
</dbReference>
<dbReference type="GO" id="GO:0005737">
    <property type="term" value="C:cytoplasm"/>
    <property type="evidence" value="ECO:0007669"/>
    <property type="project" value="TreeGrafter"/>
</dbReference>
<dbReference type="PROSITE" id="PS00870">
    <property type="entry name" value="CLPAB_1"/>
    <property type="match status" value="1"/>
</dbReference>
<comment type="similarity">
    <text evidence="1">Belongs to the ClpA/ClpB family.</text>
</comment>
<evidence type="ECO:0000256" key="4">
    <source>
        <dbReference type="ARBA" id="ARBA00022840"/>
    </source>
</evidence>
<keyword evidence="7" id="KW-0175">Coiled coil</keyword>
<dbReference type="InterPro" id="IPR003959">
    <property type="entry name" value="ATPase_AAA_core"/>
</dbReference>
<dbReference type="CDD" id="cd00009">
    <property type="entry name" value="AAA"/>
    <property type="match status" value="1"/>
</dbReference>
<dbReference type="InterPro" id="IPR003593">
    <property type="entry name" value="AAA+_ATPase"/>
</dbReference>
<dbReference type="Proteomes" id="UP000197153">
    <property type="component" value="Chromosome 4"/>
</dbReference>
<dbReference type="InterPro" id="IPR050130">
    <property type="entry name" value="ClpA_ClpB"/>
</dbReference>
<dbReference type="RefSeq" id="WP_088875534.1">
    <property type="nucleotide sequence ID" value="NZ_CP022113.1"/>
</dbReference>
<dbReference type="SUPFAM" id="SSF52540">
    <property type="entry name" value="P-loop containing nucleoside triphosphate hydrolases"/>
    <property type="match status" value="2"/>
</dbReference>
<feature type="coiled-coil region" evidence="7">
    <location>
        <begin position="426"/>
        <end position="477"/>
    </location>
</feature>
<proteinExistence type="inferred from homology"/>
<dbReference type="EMBL" id="CP022113">
    <property type="protein sequence ID" value="ASG25155.1"/>
    <property type="molecule type" value="Genomic_DNA"/>
</dbReference>
<dbReference type="SMART" id="SM00382">
    <property type="entry name" value="AAA"/>
    <property type="match status" value="2"/>
</dbReference>
<dbReference type="InterPro" id="IPR058680">
    <property type="entry name" value="NBD_SMAX1-like"/>
</dbReference>
<dbReference type="InterPro" id="IPR017729">
    <property type="entry name" value="ATPase_T6SS_ClpV1"/>
</dbReference>
<evidence type="ECO:0000256" key="2">
    <source>
        <dbReference type="ARBA" id="ARBA00022737"/>
    </source>
</evidence>
<dbReference type="InterPro" id="IPR027417">
    <property type="entry name" value="P-loop_NTPase"/>
</dbReference>
<evidence type="ECO:0000256" key="7">
    <source>
        <dbReference type="SAM" id="Coils"/>
    </source>
</evidence>
<dbReference type="Pfam" id="PF10431">
    <property type="entry name" value="ClpB_D2-small"/>
    <property type="match status" value="1"/>
</dbReference>
<dbReference type="NCBIfam" id="TIGR03345">
    <property type="entry name" value="VI_ClpV1"/>
    <property type="match status" value="1"/>
</dbReference>
<dbReference type="GO" id="GO:0005524">
    <property type="term" value="F:ATP binding"/>
    <property type="evidence" value="ECO:0007669"/>
    <property type="project" value="UniProtKB-KW"/>
</dbReference>
<dbReference type="GO" id="GO:0016887">
    <property type="term" value="F:ATP hydrolysis activity"/>
    <property type="evidence" value="ECO:0007669"/>
    <property type="project" value="InterPro"/>
</dbReference>
<name>A0A248K2G0_9PROT</name>
<keyword evidence="3" id="KW-0547">Nucleotide-binding</keyword>
<sequence>MDSIDLRTLVDGLDATARRALEAAAGGAMAKTHYEIEIEHWLHALLDRPDTGLRQALPKVGLGPEALERALERGLARCRTGSSRAPAFSPRVVSLMREAWFLATLRFKAGAVSPLHLLAALVADDKGALAFGDLAAALEAIDPQALDALIETEVPEGAAADGQTPRKPGGRTPNLDAYTIDLTAEAAQGRIDPITGRDAEVRQVIDILTRRRQNNPILVGEAGVGKTAVVESLALRIAAGEVPAALREVSIRTLDLGLLQAGAGVKGEFENRLKGVIDEVKGSIKPIILFVDEAHTLIGAGGQAGQGDAANLLKPDLARGALRMVAATTWAEYKRYIERDAALVRRFQPVKVDEPDEATAIAMMRGLVPTLEKHHGVRILDAAVRAAVHLSHRYITGRQLPDKCVSVLDTAAAMVAMSQAGRPEALDAVARETEGLEVEKASLLREVALGADHGDAIAALDERLADAQVRQADLHRRWTEERRLIDEIVGVRGSLETAQGDTDVAALRGRHARLHQDLTDYQGEEPLMHHDVTAQAVAEVVARWTGIPVGRMLSSEIETVLGLEGRLGQRVVGQDDALHLIADVLHTARAGIADPRKPPAIFLLAGPSGVGKTETALALADMMYGGEQSLTVINMSEFKEEHKVSLLMGSPPGYVGYGEGGILTEAVRRRPYGVLLLDEMEKAHPGVQDIFYQVFDKGVLRDGEGRDIDFRNTTILMASNAGSDLLTALAADRETLPDLAGLTAALHPELLKHYKAAFLGRVTVVPYLPLTAERLRDIVGLQLGRLRQRVEQTYGAVLSVSPAVIERLVARCGESDVGARAIDHVLSRSLMPALSKRLLETLAARRTVAAATVDWDDEAGDFRIDIQTVPLAERPMVESAAE</sequence>
<evidence type="ECO:0000256" key="3">
    <source>
        <dbReference type="ARBA" id="ARBA00022741"/>
    </source>
</evidence>
<dbReference type="InterPro" id="IPR019489">
    <property type="entry name" value="Clp_ATPase_C"/>
</dbReference>
<dbReference type="PANTHER" id="PTHR11638:SF184">
    <property type="entry name" value="ATPASE WITH CHAPERONE ACTIVITY"/>
    <property type="match status" value="1"/>
</dbReference>
<evidence type="ECO:0000313" key="10">
    <source>
        <dbReference type="Proteomes" id="UP000197153"/>
    </source>
</evidence>
<dbReference type="InterPro" id="IPR004176">
    <property type="entry name" value="Clp_R_N"/>
</dbReference>
<keyword evidence="4" id="KW-0067">ATP-binding</keyword>
<dbReference type="Pfam" id="PF23569">
    <property type="entry name" value="NBD_SMAX1"/>
    <property type="match status" value="1"/>
</dbReference>
<evidence type="ECO:0000313" key="9">
    <source>
        <dbReference type="EMBL" id="ASG25155.1"/>
    </source>
</evidence>
<dbReference type="GO" id="GO:0034605">
    <property type="term" value="P:cellular response to heat"/>
    <property type="evidence" value="ECO:0007669"/>
    <property type="project" value="TreeGrafter"/>
</dbReference>
<dbReference type="Pfam" id="PF17871">
    <property type="entry name" value="AAA_lid_9"/>
    <property type="match status" value="1"/>
</dbReference>
<feature type="domain" description="Clp R" evidence="8">
    <location>
        <begin position="10"/>
        <end position="152"/>
    </location>
</feature>
<accession>A0A248K2G0</accession>
<dbReference type="InterPro" id="IPR041546">
    <property type="entry name" value="ClpA/ClpB_AAA_lid"/>
</dbReference>
<dbReference type="PROSITE" id="PS51903">
    <property type="entry name" value="CLP_R"/>
    <property type="match status" value="1"/>
</dbReference>
<gene>
    <name evidence="9" type="primary">clpV</name>
    <name evidence="9" type="ORF">Y958_29780</name>
</gene>
<protein>
    <submittedName>
        <fullName evidence="9">ClpV1 family T6SS ATPase</fullName>
    </submittedName>
</protein>
<evidence type="ECO:0000256" key="6">
    <source>
        <dbReference type="PROSITE-ProRule" id="PRU01251"/>
    </source>
</evidence>
<keyword evidence="5" id="KW-0143">Chaperone</keyword>
<dbReference type="AlphaFoldDB" id="A0A248K2G0"/>